<reference evidence="2" key="1">
    <citation type="submission" date="2025-08" db="UniProtKB">
        <authorList>
            <consortium name="RefSeq"/>
        </authorList>
    </citation>
    <scope>IDENTIFICATION</scope>
    <source>
        <strain evidence="2">15112-1751.03</strain>
        <tissue evidence="2">Whole Adult</tissue>
    </source>
</reference>
<dbReference type="RefSeq" id="XP_034114658.1">
    <property type="nucleotide sequence ID" value="XM_034258767.2"/>
</dbReference>
<dbReference type="SUPFAM" id="SSF49777">
    <property type="entry name" value="PEBP-like"/>
    <property type="match status" value="1"/>
</dbReference>
<proteinExistence type="predicted"/>
<keyword evidence="1" id="KW-1185">Reference proteome</keyword>
<gene>
    <name evidence="2" type="primary">LOC117574802</name>
</gene>
<dbReference type="PANTHER" id="PTHR11362:SF82">
    <property type="entry name" value="PHOSPHATIDYLETHANOLAMINE-BINDING PROTEIN 4"/>
    <property type="match status" value="1"/>
</dbReference>
<dbReference type="Pfam" id="PF01161">
    <property type="entry name" value="PBP"/>
    <property type="match status" value="1"/>
</dbReference>
<dbReference type="GeneID" id="117574802"/>
<dbReference type="Gene3D" id="3.90.280.10">
    <property type="entry name" value="PEBP-like"/>
    <property type="match status" value="1"/>
</dbReference>
<dbReference type="Proteomes" id="UP000515160">
    <property type="component" value="Chromosome 2R"/>
</dbReference>
<organism evidence="1 2">
    <name type="scientific">Drosophila albomicans</name>
    <name type="common">Fruit fly</name>
    <dbReference type="NCBI Taxonomy" id="7291"/>
    <lineage>
        <taxon>Eukaryota</taxon>
        <taxon>Metazoa</taxon>
        <taxon>Ecdysozoa</taxon>
        <taxon>Arthropoda</taxon>
        <taxon>Hexapoda</taxon>
        <taxon>Insecta</taxon>
        <taxon>Pterygota</taxon>
        <taxon>Neoptera</taxon>
        <taxon>Endopterygota</taxon>
        <taxon>Diptera</taxon>
        <taxon>Brachycera</taxon>
        <taxon>Muscomorpha</taxon>
        <taxon>Ephydroidea</taxon>
        <taxon>Drosophilidae</taxon>
        <taxon>Drosophila</taxon>
    </lineage>
</organism>
<name>A0A6P8XNM4_DROAB</name>
<accession>A0A6P8XNM4</accession>
<evidence type="ECO:0000313" key="2">
    <source>
        <dbReference type="RefSeq" id="XP_034114658.1"/>
    </source>
</evidence>
<evidence type="ECO:0000313" key="1">
    <source>
        <dbReference type="Proteomes" id="UP000515160"/>
    </source>
</evidence>
<dbReference type="InterPro" id="IPR008914">
    <property type="entry name" value="PEBP"/>
</dbReference>
<sequence length="176" mass="19965">MNDIVPDVLDIEPPQGKLQVNYPVGVSVQDGNELTPTQVKDVPEVIWEAENEDQLYTLLMVDPDAPTRKDPKFREILHWAVINIPGNKVNLGQAVAEYVGSGPPEGTGLHRYIFLVYRQSKKIEESLHINNRTRAGRLNFNTRQFVAKHGLGELIGANHYEAQFDEYVLIRNKEFS</sequence>
<dbReference type="CDD" id="cd00866">
    <property type="entry name" value="PEBP_euk"/>
    <property type="match status" value="1"/>
</dbReference>
<dbReference type="InterPro" id="IPR036610">
    <property type="entry name" value="PEBP-like_sf"/>
</dbReference>
<dbReference type="PANTHER" id="PTHR11362">
    <property type="entry name" value="PHOSPHATIDYLETHANOLAMINE-BINDING PROTEIN"/>
    <property type="match status" value="1"/>
</dbReference>
<dbReference type="InterPro" id="IPR035810">
    <property type="entry name" value="PEBP_euk"/>
</dbReference>
<dbReference type="AlphaFoldDB" id="A0A6P8XNM4"/>
<protein>
    <submittedName>
        <fullName evidence="2">Phosphatidylethanolamine-binding protein homolog F40A3.3</fullName>
    </submittedName>
</protein>
<dbReference type="OrthoDB" id="2506647at2759"/>